<feature type="domain" description="Protein kinase" evidence="6">
    <location>
        <begin position="1"/>
        <end position="134"/>
    </location>
</feature>
<feature type="non-terminal residue" evidence="7">
    <location>
        <position position="134"/>
    </location>
</feature>
<dbReference type="PANTHER" id="PTHR24351">
    <property type="entry name" value="RIBOSOMAL PROTEIN S6 KINASE"/>
    <property type="match status" value="1"/>
</dbReference>
<dbReference type="Proteomes" id="UP000292957">
    <property type="component" value="Unassembled WGS sequence"/>
</dbReference>
<evidence type="ECO:0000256" key="1">
    <source>
        <dbReference type="ARBA" id="ARBA00022527"/>
    </source>
</evidence>
<dbReference type="PROSITE" id="PS50011">
    <property type="entry name" value="PROTEIN_KINASE_DOM"/>
    <property type="match status" value="1"/>
</dbReference>
<keyword evidence="1" id="KW-0723">Serine/threonine-protein kinase</keyword>
<accession>A0A4Q9MEI3</accession>
<evidence type="ECO:0000313" key="7">
    <source>
        <dbReference type="EMBL" id="TBU25735.1"/>
    </source>
</evidence>
<dbReference type="AlphaFoldDB" id="A0A4Q9MEI3"/>
<reference evidence="7" key="1">
    <citation type="submission" date="2019-01" db="EMBL/GenBank/DDBJ databases">
        <title>Draft genome sequences of three monokaryotic isolates of the white-rot basidiomycete fungus Dichomitus squalens.</title>
        <authorList>
            <consortium name="DOE Joint Genome Institute"/>
            <person name="Lopez S.C."/>
            <person name="Andreopoulos B."/>
            <person name="Pangilinan J."/>
            <person name="Lipzen A."/>
            <person name="Riley R."/>
            <person name="Ahrendt S."/>
            <person name="Ng V."/>
            <person name="Barry K."/>
            <person name="Daum C."/>
            <person name="Grigoriev I.V."/>
            <person name="Hilden K.S."/>
            <person name="Makela M.R."/>
            <person name="de Vries R.P."/>
        </authorList>
    </citation>
    <scope>NUCLEOTIDE SEQUENCE [LARGE SCALE GENOMIC DNA]</scope>
    <source>
        <strain evidence="7">OM18370.1</strain>
    </source>
</reference>
<dbReference type="PROSITE" id="PS00108">
    <property type="entry name" value="PROTEIN_KINASE_ST"/>
    <property type="match status" value="1"/>
</dbReference>
<evidence type="ECO:0000256" key="2">
    <source>
        <dbReference type="ARBA" id="ARBA00022679"/>
    </source>
</evidence>
<dbReference type="Pfam" id="PF00069">
    <property type="entry name" value="Pkinase"/>
    <property type="match status" value="1"/>
</dbReference>
<proteinExistence type="predicted"/>
<organism evidence="7">
    <name type="scientific">Dichomitus squalens</name>
    <dbReference type="NCBI Taxonomy" id="114155"/>
    <lineage>
        <taxon>Eukaryota</taxon>
        <taxon>Fungi</taxon>
        <taxon>Dikarya</taxon>
        <taxon>Basidiomycota</taxon>
        <taxon>Agaricomycotina</taxon>
        <taxon>Agaricomycetes</taxon>
        <taxon>Polyporales</taxon>
        <taxon>Polyporaceae</taxon>
        <taxon>Dichomitus</taxon>
    </lineage>
</organism>
<dbReference type="GO" id="GO:0005524">
    <property type="term" value="F:ATP binding"/>
    <property type="evidence" value="ECO:0007669"/>
    <property type="project" value="UniProtKB-KW"/>
</dbReference>
<gene>
    <name evidence="7" type="ORF">BD311DRAFT_604717</name>
</gene>
<evidence type="ECO:0000256" key="3">
    <source>
        <dbReference type="ARBA" id="ARBA00022741"/>
    </source>
</evidence>
<dbReference type="Gene3D" id="1.10.510.10">
    <property type="entry name" value="Transferase(Phosphotransferase) domain 1"/>
    <property type="match status" value="1"/>
</dbReference>
<sequence length="134" mass="14689">LGLLFLHGQGIVHQDVKPANVLVSADGHAVITDFGSARLRPLSAPSRTTYAECFDDAPDFSSNSAWEDAPPRATAYFGPIILSANDQVSFTRRYAAPELLYAPVWMSGRNVLVYDERVDYYSLGVMLHELALGD</sequence>
<dbReference type="EMBL" id="ML143456">
    <property type="protein sequence ID" value="TBU25735.1"/>
    <property type="molecule type" value="Genomic_DNA"/>
</dbReference>
<dbReference type="GO" id="GO:0004674">
    <property type="term" value="F:protein serine/threonine kinase activity"/>
    <property type="evidence" value="ECO:0007669"/>
    <property type="project" value="UniProtKB-KW"/>
</dbReference>
<keyword evidence="5" id="KW-0067">ATP-binding</keyword>
<keyword evidence="3" id="KW-0547">Nucleotide-binding</keyword>
<dbReference type="OrthoDB" id="2758211at2759"/>
<keyword evidence="4 7" id="KW-0418">Kinase</keyword>
<dbReference type="InterPro" id="IPR008271">
    <property type="entry name" value="Ser/Thr_kinase_AS"/>
</dbReference>
<name>A0A4Q9MEI3_9APHY</name>
<dbReference type="InterPro" id="IPR011009">
    <property type="entry name" value="Kinase-like_dom_sf"/>
</dbReference>
<dbReference type="InterPro" id="IPR000719">
    <property type="entry name" value="Prot_kinase_dom"/>
</dbReference>
<dbReference type="SUPFAM" id="SSF56112">
    <property type="entry name" value="Protein kinase-like (PK-like)"/>
    <property type="match status" value="1"/>
</dbReference>
<evidence type="ECO:0000256" key="4">
    <source>
        <dbReference type="ARBA" id="ARBA00022777"/>
    </source>
</evidence>
<feature type="non-terminal residue" evidence="7">
    <location>
        <position position="1"/>
    </location>
</feature>
<protein>
    <submittedName>
        <fullName evidence="7">Kinase-like domain-containing protein</fullName>
    </submittedName>
</protein>
<keyword evidence="2" id="KW-0808">Transferase</keyword>
<evidence type="ECO:0000256" key="5">
    <source>
        <dbReference type="ARBA" id="ARBA00022840"/>
    </source>
</evidence>
<evidence type="ECO:0000259" key="6">
    <source>
        <dbReference type="PROSITE" id="PS50011"/>
    </source>
</evidence>